<dbReference type="PROSITE" id="PS51318">
    <property type="entry name" value="TAT"/>
    <property type="match status" value="1"/>
</dbReference>
<evidence type="ECO:0000313" key="6">
    <source>
        <dbReference type="Proteomes" id="UP000070433"/>
    </source>
</evidence>
<protein>
    <submittedName>
        <fullName evidence="5">Twin-arginine translocation pathway signal protein</fullName>
    </submittedName>
</protein>
<proteinExistence type="inferred from homology"/>
<dbReference type="InterPro" id="IPR028082">
    <property type="entry name" value="Peripla_BP_I"/>
</dbReference>
<name>A0A127JNQ9_9BURK</name>
<evidence type="ECO:0000313" key="5">
    <source>
        <dbReference type="EMBL" id="AMO21644.1"/>
    </source>
</evidence>
<reference evidence="5 6" key="1">
    <citation type="journal article" date="2014" name="Int. J. Syst. Evol. Microbiol.">
        <title>Ramlibacter solisilvae sp. nov., isolated from forest soil, and emended description of the genus Ramlibacter.</title>
        <authorList>
            <person name="Lee H.J."/>
            <person name="Lee S.H."/>
            <person name="Lee S.S."/>
            <person name="Lee J.S."/>
            <person name="Kim Y."/>
            <person name="Kim S.C."/>
            <person name="Jeon C.O."/>
        </authorList>
    </citation>
    <scope>NUCLEOTIDE SEQUENCE [LARGE SCALE GENOMIC DNA]</scope>
    <source>
        <strain evidence="5 6">5-10</strain>
    </source>
</reference>
<dbReference type="PATRIC" id="fig|94132.3.peg.124"/>
<evidence type="ECO:0000256" key="1">
    <source>
        <dbReference type="ARBA" id="ARBA00010062"/>
    </source>
</evidence>
<dbReference type="AlphaFoldDB" id="A0A127JNQ9"/>
<comment type="similarity">
    <text evidence="1">Belongs to the leucine-binding protein family.</text>
</comment>
<keyword evidence="2 3" id="KW-0732">Signal</keyword>
<dbReference type="InterPro" id="IPR006311">
    <property type="entry name" value="TAT_signal"/>
</dbReference>
<gene>
    <name evidence="5" type="ORF">UC35_00615</name>
</gene>
<evidence type="ECO:0000256" key="3">
    <source>
        <dbReference type="SAM" id="SignalP"/>
    </source>
</evidence>
<sequence>MVRSRPINRRQMLAAAATLAAPAWALAQSGKASARGITIAQIVDTSPAQQDVSKDFLIGSRAAWQDVNARGGLRGRTVQHATIEVDGTAASVRAALASVRDNPDCLLLCGSAGDVAATRVATALRAERLGIAHVAPWLQNSGLELDDQTFPIFAPRQEQIAHALKSLSVVNVRELGVVYAGEQEYAGHRNELEHAAAALGLKIVAYRGSNLAQLGQQLTQASPAILLFVGGTPELVQFTQGLERQSRQRYVVALADVNLQTLQQMGAARHTPVIATQSVPMVTASHPIVRKYREVLARLFDEPPAPLSLAGFIAARYAFEVLGGVDGQLSRASVLAAFQRRETLDVGGFRVSYDGRRRGGTFVTQSMLTTDGRVIG</sequence>
<dbReference type="EMBL" id="CP010951">
    <property type="protein sequence ID" value="AMO21644.1"/>
    <property type="molecule type" value="Genomic_DNA"/>
</dbReference>
<dbReference type="Pfam" id="PF13458">
    <property type="entry name" value="Peripla_BP_6"/>
    <property type="match status" value="1"/>
</dbReference>
<dbReference type="PANTHER" id="PTHR47235">
    <property type="entry name" value="BLR6548 PROTEIN"/>
    <property type="match status" value="1"/>
</dbReference>
<dbReference type="Proteomes" id="UP000070433">
    <property type="component" value="Chromosome"/>
</dbReference>
<dbReference type="Gene3D" id="3.40.50.2300">
    <property type="match status" value="2"/>
</dbReference>
<keyword evidence="6" id="KW-1185">Reference proteome</keyword>
<dbReference type="SUPFAM" id="SSF53822">
    <property type="entry name" value="Periplasmic binding protein-like I"/>
    <property type="match status" value="1"/>
</dbReference>
<organism evidence="5 6">
    <name type="scientific">Ramlibacter tataouinensis</name>
    <dbReference type="NCBI Taxonomy" id="94132"/>
    <lineage>
        <taxon>Bacteria</taxon>
        <taxon>Pseudomonadati</taxon>
        <taxon>Pseudomonadota</taxon>
        <taxon>Betaproteobacteria</taxon>
        <taxon>Burkholderiales</taxon>
        <taxon>Comamonadaceae</taxon>
        <taxon>Ramlibacter</taxon>
    </lineage>
</organism>
<evidence type="ECO:0000259" key="4">
    <source>
        <dbReference type="Pfam" id="PF13458"/>
    </source>
</evidence>
<dbReference type="InterPro" id="IPR028081">
    <property type="entry name" value="Leu-bd"/>
</dbReference>
<feature type="domain" description="Leucine-binding protein" evidence="4">
    <location>
        <begin position="37"/>
        <end position="348"/>
    </location>
</feature>
<feature type="chain" id="PRO_5007449555" evidence="3">
    <location>
        <begin position="28"/>
        <end position="376"/>
    </location>
</feature>
<dbReference type="PANTHER" id="PTHR47235:SF1">
    <property type="entry name" value="BLR6548 PROTEIN"/>
    <property type="match status" value="1"/>
</dbReference>
<evidence type="ECO:0000256" key="2">
    <source>
        <dbReference type="ARBA" id="ARBA00022729"/>
    </source>
</evidence>
<accession>A0A127JNQ9</accession>
<feature type="signal peptide" evidence="3">
    <location>
        <begin position="1"/>
        <end position="27"/>
    </location>
</feature>